<evidence type="ECO:0000313" key="3">
    <source>
        <dbReference type="Proteomes" id="UP000027195"/>
    </source>
</evidence>
<gene>
    <name evidence="2" type="ORF">BOTBODRAFT_51996</name>
</gene>
<name>A0A067MY88_BOTB1</name>
<feature type="compositionally biased region" description="Polar residues" evidence="1">
    <location>
        <begin position="23"/>
        <end position="33"/>
    </location>
</feature>
<dbReference type="EMBL" id="KL198019">
    <property type="protein sequence ID" value="KDQ19670.1"/>
    <property type="molecule type" value="Genomic_DNA"/>
</dbReference>
<organism evidence="2 3">
    <name type="scientific">Botryobasidium botryosum (strain FD-172 SS1)</name>
    <dbReference type="NCBI Taxonomy" id="930990"/>
    <lineage>
        <taxon>Eukaryota</taxon>
        <taxon>Fungi</taxon>
        <taxon>Dikarya</taxon>
        <taxon>Basidiomycota</taxon>
        <taxon>Agaricomycotina</taxon>
        <taxon>Agaricomycetes</taxon>
        <taxon>Cantharellales</taxon>
        <taxon>Botryobasidiaceae</taxon>
        <taxon>Botryobasidium</taxon>
    </lineage>
</organism>
<dbReference type="Proteomes" id="UP000027195">
    <property type="component" value="Unassembled WGS sequence"/>
</dbReference>
<protein>
    <submittedName>
        <fullName evidence="2">Uncharacterized protein</fullName>
    </submittedName>
</protein>
<keyword evidence="3" id="KW-1185">Reference proteome</keyword>
<accession>A0A067MY88</accession>
<reference evidence="3" key="1">
    <citation type="journal article" date="2014" name="Proc. Natl. Acad. Sci. U.S.A.">
        <title>Extensive sampling of basidiomycete genomes demonstrates inadequacy of the white-rot/brown-rot paradigm for wood decay fungi.</title>
        <authorList>
            <person name="Riley R."/>
            <person name="Salamov A.A."/>
            <person name="Brown D.W."/>
            <person name="Nagy L.G."/>
            <person name="Floudas D."/>
            <person name="Held B.W."/>
            <person name="Levasseur A."/>
            <person name="Lombard V."/>
            <person name="Morin E."/>
            <person name="Otillar R."/>
            <person name="Lindquist E.A."/>
            <person name="Sun H."/>
            <person name="LaButti K.M."/>
            <person name="Schmutz J."/>
            <person name="Jabbour D."/>
            <person name="Luo H."/>
            <person name="Baker S.E."/>
            <person name="Pisabarro A.G."/>
            <person name="Walton J.D."/>
            <person name="Blanchette R.A."/>
            <person name="Henrissat B."/>
            <person name="Martin F."/>
            <person name="Cullen D."/>
            <person name="Hibbett D.S."/>
            <person name="Grigoriev I.V."/>
        </authorList>
    </citation>
    <scope>NUCLEOTIDE SEQUENCE [LARGE SCALE GENOMIC DNA]</scope>
    <source>
        <strain evidence="3">FD-172 SS1</strain>
    </source>
</reference>
<dbReference type="AlphaFoldDB" id="A0A067MY88"/>
<evidence type="ECO:0000313" key="2">
    <source>
        <dbReference type="EMBL" id="KDQ19670.1"/>
    </source>
</evidence>
<dbReference type="InParanoid" id="A0A067MY88"/>
<feature type="region of interest" description="Disordered" evidence="1">
    <location>
        <begin position="1"/>
        <end position="35"/>
    </location>
</feature>
<evidence type="ECO:0000256" key="1">
    <source>
        <dbReference type="SAM" id="MobiDB-lite"/>
    </source>
</evidence>
<sequence>MDQFRTAPLRALSAAEKDDGKSWTLSPDISQANHGRYRQSQSSLASRLQLPMLRELALIHQVLGLKESTLIDDVKSPFFRRHEQMKDTLAATITRAATSRPEA</sequence>
<dbReference type="HOGENOM" id="CLU_2263315_0_0_1"/>
<proteinExistence type="predicted"/>